<dbReference type="EMBL" id="CAJOBA010000037">
    <property type="protein sequence ID" value="CAF3497182.1"/>
    <property type="molecule type" value="Genomic_DNA"/>
</dbReference>
<dbReference type="Proteomes" id="UP000663829">
    <property type="component" value="Unassembled WGS sequence"/>
</dbReference>
<protein>
    <submittedName>
        <fullName evidence="3">Uncharacterized protein</fullName>
    </submittedName>
</protein>
<gene>
    <name evidence="3" type="ORF">GPM918_LOCUS247</name>
    <name evidence="2" type="ORF">OVA965_LOCUS308</name>
    <name evidence="5" type="ORF">SRO942_LOCUS248</name>
    <name evidence="4" type="ORF">TMI583_LOCUS308</name>
</gene>
<dbReference type="EMBL" id="CAJNOK010000037">
    <property type="protein sequence ID" value="CAF0724370.1"/>
    <property type="molecule type" value="Genomic_DNA"/>
</dbReference>
<sequence length="340" mass="36301">MKFQRRIPFTSHSPTTYYIEMEEYTGTTPSLQSASIADGSISDLSEIGSLYNFAGIIRQRSDSLTNLFNLSEDSASVSNLSVASYSLSQHSCDYGSTTATTTIPSSSANSGGLDSNKISRKPFSSSYKNLYDKPSSTTSSRFSDCSSRHNNNFTSHYQTTNIQSNGSTNNYFCNTSLSGSSSSGSNINEYRKSFPSKTADSVLNTIGLGGINTTTSSGGGDIDATDKCGLISCADYADNELDDCDDFIENGVNNVDDLSSINDGGGAHSYYVDSSDENEQIQNISNVRHNSGTSANTTTGNNSATTSTKSLQKKSNGKLRKAMMNNVVDRLINSGKGVKC</sequence>
<evidence type="ECO:0000313" key="2">
    <source>
        <dbReference type="EMBL" id="CAF0724370.1"/>
    </source>
</evidence>
<evidence type="ECO:0000313" key="3">
    <source>
        <dbReference type="EMBL" id="CAF0740675.1"/>
    </source>
</evidence>
<dbReference type="AlphaFoldDB" id="A0A813NY98"/>
<dbReference type="Proteomes" id="UP000682733">
    <property type="component" value="Unassembled WGS sequence"/>
</dbReference>
<proteinExistence type="predicted"/>
<dbReference type="Proteomes" id="UP000681722">
    <property type="component" value="Unassembled WGS sequence"/>
</dbReference>
<name>A0A813NY98_9BILA</name>
<evidence type="ECO:0000313" key="4">
    <source>
        <dbReference type="EMBL" id="CAF3497182.1"/>
    </source>
</evidence>
<evidence type="ECO:0000313" key="5">
    <source>
        <dbReference type="EMBL" id="CAF3518941.1"/>
    </source>
</evidence>
<dbReference type="Proteomes" id="UP000677228">
    <property type="component" value="Unassembled WGS sequence"/>
</dbReference>
<organism evidence="3 6">
    <name type="scientific">Didymodactylos carnosus</name>
    <dbReference type="NCBI Taxonomy" id="1234261"/>
    <lineage>
        <taxon>Eukaryota</taxon>
        <taxon>Metazoa</taxon>
        <taxon>Spiralia</taxon>
        <taxon>Gnathifera</taxon>
        <taxon>Rotifera</taxon>
        <taxon>Eurotatoria</taxon>
        <taxon>Bdelloidea</taxon>
        <taxon>Philodinida</taxon>
        <taxon>Philodinidae</taxon>
        <taxon>Didymodactylos</taxon>
    </lineage>
</organism>
<feature type="region of interest" description="Disordered" evidence="1">
    <location>
        <begin position="288"/>
        <end position="323"/>
    </location>
</feature>
<dbReference type="EMBL" id="CAJNOQ010000016">
    <property type="protein sequence ID" value="CAF0740675.1"/>
    <property type="molecule type" value="Genomic_DNA"/>
</dbReference>
<evidence type="ECO:0000313" key="6">
    <source>
        <dbReference type="Proteomes" id="UP000663829"/>
    </source>
</evidence>
<feature type="compositionally biased region" description="Low complexity" evidence="1">
    <location>
        <begin position="290"/>
        <end position="308"/>
    </location>
</feature>
<reference evidence="3" key="1">
    <citation type="submission" date="2021-02" db="EMBL/GenBank/DDBJ databases">
        <authorList>
            <person name="Nowell W R."/>
        </authorList>
    </citation>
    <scope>NUCLEOTIDE SEQUENCE</scope>
</reference>
<comment type="caution">
    <text evidence="3">The sequence shown here is derived from an EMBL/GenBank/DDBJ whole genome shotgun (WGS) entry which is preliminary data.</text>
</comment>
<dbReference type="EMBL" id="CAJOBC010000016">
    <property type="protein sequence ID" value="CAF3518941.1"/>
    <property type="molecule type" value="Genomic_DNA"/>
</dbReference>
<feature type="compositionally biased region" description="Basic residues" evidence="1">
    <location>
        <begin position="311"/>
        <end position="321"/>
    </location>
</feature>
<dbReference type="OrthoDB" id="10041892at2759"/>
<evidence type="ECO:0000256" key="1">
    <source>
        <dbReference type="SAM" id="MobiDB-lite"/>
    </source>
</evidence>
<keyword evidence="6" id="KW-1185">Reference proteome</keyword>
<accession>A0A813NY98</accession>